<dbReference type="Gene3D" id="1.25.40.80">
    <property type="match status" value="1"/>
</dbReference>
<evidence type="ECO:0000313" key="9">
    <source>
        <dbReference type="Proteomes" id="UP000616143"/>
    </source>
</evidence>
<organism evidence="8 9">
    <name type="scientific">Sulfodiicoccus acidiphilus</name>
    <dbReference type="NCBI Taxonomy" id="1670455"/>
    <lineage>
        <taxon>Archaea</taxon>
        <taxon>Thermoproteota</taxon>
        <taxon>Thermoprotei</taxon>
        <taxon>Sulfolobales</taxon>
        <taxon>Sulfolobaceae</taxon>
        <taxon>Sulfodiicoccus</taxon>
    </lineage>
</organism>
<dbReference type="InterPro" id="IPR005101">
    <property type="entry name" value="Cryptochr/Photolyase_FAD-bd"/>
</dbReference>
<keyword evidence="2 4" id="KW-0274">FAD</keyword>
<feature type="site" description="Electron transfer via tryptophanyl radical" evidence="5">
    <location>
        <position position="283"/>
    </location>
</feature>
<feature type="binding site" evidence="4">
    <location>
        <begin position="224"/>
        <end position="228"/>
    </location>
    <ligand>
        <name>FAD</name>
        <dbReference type="ChEBI" id="CHEBI:57692"/>
    </ligand>
</feature>
<dbReference type="InterPro" id="IPR036134">
    <property type="entry name" value="Crypto/Photolyase_FAD-like_sf"/>
</dbReference>
<dbReference type="PANTHER" id="PTHR11455:SF9">
    <property type="entry name" value="CRYPTOCHROME CIRCADIAN CLOCK 5 ISOFORM X1"/>
    <property type="match status" value="1"/>
</dbReference>
<evidence type="ECO:0000259" key="7">
    <source>
        <dbReference type="PROSITE" id="PS51645"/>
    </source>
</evidence>
<feature type="domain" description="Photolyase/cryptochrome alpha/beta" evidence="7">
    <location>
        <begin position="6"/>
        <end position="132"/>
    </location>
</feature>
<keyword evidence="8" id="KW-0456">Lyase</keyword>
<dbReference type="Proteomes" id="UP000616143">
    <property type="component" value="Unassembled WGS sequence"/>
</dbReference>
<evidence type="ECO:0000256" key="6">
    <source>
        <dbReference type="RuleBase" id="RU004182"/>
    </source>
</evidence>
<keyword evidence="1 4" id="KW-0285">Flavoprotein</keyword>
<sequence length="449" mass="52210">MDIRQVFCAFLFRRDLRLQDNTGLNLALESCQAVVPLLVLDPRQLLHNEYKSDFAIAFFINSIVELNEELKTLGGELNLIEGIAEDVIPSLPVNAIFFNQDYTPFAKIRDEKLMERCKSRGIQVNVTEDYTLMPKEFFLRKGRPYHTFSRFYAEAMGISIRKPVGTKGGKFSKSKLGTSTRILSKYVVGEKPIVRGGRREAMGLLERARTLNVDKREFPAEEATTMLSAHIKFGTVSIREAYYNVPEPIRRQLFWRDFFTLIAYYNPRVFGEAFKQEYNCIKWENDWKKFKAWTEGRTGFPLVDAGMRQLNAVGYMHNRVRMVAASVLVKLLHIDWRIGEKYFATKLVDYDPAVNNGNWQWVASTGTDYMFRLYNPWLQQRKFDPDAEYIKKWVTELRGVSKEKILDLERKEVNGYRRPIVEYRGAAEEARRMYFRSLTDCGGNSKSVS</sequence>
<evidence type="ECO:0000256" key="1">
    <source>
        <dbReference type="ARBA" id="ARBA00022630"/>
    </source>
</evidence>
<dbReference type="PROSITE" id="PS00394">
    <property type="entry name" value="DNA_PHOTOLYASES_1_1"/>
    <property type="match status" value="1"/>
</dbReference>
<dbReference type="SUPFAM" id="SSF48173">
    <property type="entry name" value="Cryptochrome/photolyase FAD-binding domain"/>
    <property type="match status" value="1"/>
</dbReference>
<protein>
    <submittedName>
        <fullName evidence="8">Deoxyribodipyrimidine photo-lyase</fullName>
    </submittedName>
</protein>
<dbReference type="GO" id="GO:0071949">
    <property type="term" value="F:FAD binding"/>
    <property type="evidence" value="ECO:0007669"/>
    <property type="project" value="TreeGrafter"/>
</dbReference>
<evidence type="ECO:0000256" key="4">
    <source>
        <dbReference type="PIRSR" id="PIRSR602081-1"/>
    </source>
</evidence>
<dbReference type="GO" id="GO:0006950">
    <property type="term" value="P:response to stress"/>
    <property type="evidence" value="ECO:0007669"/>
    <property type="project" value="UniProtKB-ARBA"/>
</dbReference>
<dbReference type="PROSITE" id="PS51645">
    <property type="entry name" value="PHR_CRY_ALPHA_BETA"/>
    <property type="match status" value="1"/>
</dbReference>
<dbReference type="AlphaFoldDB" id="A0A830H0A2"/>
<feature type="binding site" evidence="4">
    <location>
        <begin position="349"/>
        <end position="351"/>
    </location>
    <ligand>
        <name>FAD</name>
        <dbReference type="ChEBI" id="CHEBI:57692"/>
    </ligand>
</feature>
<dbReference type="InterPro" id="IPR006050">
    <property type="entry name" value="DNA_photolyase_N"/>
</dbReference>
<evidence type="ECO:0000256" key="5">
    <source>
        <dbReference type="PIRSR" id="PIRSR602081-2"/>
    </source>
</evidence>
<feature type="site" description="Electron transfer via tryptophanyl radical" evidence="5">
    <location>
        <position position="336"/>
    </location>
</feature>
<name>A0A830H0A2_9CREN</name>
<reference evidence="8" key="2">
    <citation type="submission" date="2020-09" db="EMBL/GenBank/DDBJ databases">
        <authorList>
            <person name="Sun Q."/>
            <person name="Ohkuma M."/>
        </authorList>
    </citation>
    <scope>NUCLEOTIDE SEQUENCE</scope>
    <source>
        <strain evidence="8">JCM 31740</strain>
    </source>
</reference>
<evidence type="ECO:0000313" key="8">
    <source>
        <dbReference type="EMBL" id="GGT86739.1"/>
    </source>
</evidence>
<dbReference type="InterPro" id="IPR036155">
    <property type="entry name" value="Crypto/Photolyase_N_sf"/>
</dbReference>
<dbReference type="Pfam" id="PF03441">
    <property type="entry name" value="FAD_binding_7"/>
    <property type="match status" value="1"/>
</dbReference>
<reference evidence="8" key="1">
    <citation type="journal article" date="2014" name="Int. J. Syst. Evol. Microbiol.">
        <title>Complete genome sequence of Corynebacterium casei LMG S-19264T (=DSM 44701T), isolated from a smear-ripened cheese.</title>
        <authorList>
            <consortium name="US DOE Joint Genome Institute (JGI-PGF)"/>
            <person name="Walter F."/>
            <person name="Albersmeier A."/>
            <person name="Kalinowski J."/>
            <person name="Ruckert C."/>
        </authorList>
    </citation>
    <scope>NUCLEOTIDE SEQUENCE</scope>
    <source>
        <strain evidence="8">JCM 31740</strain>
    </source>
</reference>
<feature type="binding site" evidence="4">
    <location>
        <begin position="252"/>
        <end position="259"/>
    </location>
    <ligand>
        <name>FAD</name>
        <dbReference type="ChEBI" id="CHEBI:57692"/>
    </ligand>
</feature>
<keyword evidence="3 6" id="KW-0157">Chromophore</keyword>
<comment type="similarity">
    <text evidence="6">Belongs to the DNA photolyase family.</text>
</comment>
<dbReference type="EMBL" id="BMQS01000001">
    <property type="protein sequence ID" value="GGT86739.1"/>
    <property type="molecule type" value="Genomic_DNA"/>
</dbReference>
<proteinExistence type="inferred from homology"/>
<dbReference type="SUPFAM" id="SSF52425">
    <property type="entry name" value="Cryptochrome/photolyase, N-terminal domain"/>
    <property type="match status" value="1"/>
</dbReference>
<dbReference type="InterPro" id="IPR014729">
    <property type="entry name" value="Rossmann-like_a/b/a_fold"/>
</dbReference>
<dbReference type="PRINTS" id="PR00147">
    <property type="entry name" value="DNAPHOTLYASE"/>
</dbReference>
<dbReference type="InterPro" id="IPR002081">
    <property type="entry name" value="Cryptochrome/DNA_photolyase_1"/>
</dbReference>
<dbReference type="Gene3D" id="1.10.579.10">
    <property type="entry name" value="DNA Cyclobutane Dipyrimidine Photolyase, subunit A, domain 3"/>
    <property type="match status" value="1"/>
</dbReference>
<comment type="cofactor">
    <cofactor evidence="4">
        <name>FAD</name>
        <dbReference type="ChEBI" id="CHEBI:57692"/>
    </cofactor>
    <text evidence="4">Binds 1 FAD per subunit.</text>
</comment>
<dbReference type="PANTHER" id="PTHR11455">
    <property type="entry name" value="CRYPTOCHROME"/>
    <property type="match status" value="1"/>
</dbReference>
<evidence type="ECO:0000256" key="3">
    <source>
        <dbReference type="ARBA" id="ARBA00022991"/>
    </source>
</evidence>
<dbReference type="Pfam" id="PF00875">
    <property type="entry name" value="DNA_photolyase"/>
    <property type="match status" value="1"/>
</dbReference>
<feature type="site" description="Electron transfer via tryptophanyl radical" evidence="5">
    <location>
        <position position="359"/>
    </location>
</feature>
<dbReference type="GO" id="GO:0003677">
    <property type="term" value="F:DNA binding"/>
    <property type="evidence" value="ECO:0007669"/>
    <property type="project" value="TreeGrafter"/>
</dbReference>
<accession>A0A830H0A2</accession>
<dbReference type="GO" id="GO:0006139">
    <property type="term" value="P:nucleobase-containing compound metabolic process"/>
    <property type="evidence" value="ECO:0007669"/>
    <property type="project" value="UniProtKB-ARBA"/>
</dbReference>
<dbReference type="InterPro" id="IPR018394">
    <property type="entry name" value="DNA_photolyase_1_CS_C"/>
</dbReference>
<dbReference type="Gene3D" id="3.40.50.620">
    <property type="entry name" value="HUPs"/>
    <property type="match status" value="1"/>
</dbReference>
<dbReference type="GO" id="GO:0003904">
    <property type="term" value="F:deoxyribodipyrimidine photo-lyase activity"/>
    <property type="evidence" value="ECO:0007669"/>
    <property type="project" value="TreeGrafter"/>
</dbReference>
<gene>
    <name evidence="8" type="ORF">GCM10007116_00900</name>
</gene>
<comment type="caution">
    <text evidence="8">The sequence shown here is derived from an EMBL/GenBank/DDBJ whole genome shotgun (WGS) entry which is preliminary data.</text>
</comment>
<evidence type="ECO:0000256" key="2">
    <source>
        <dbReference type="ARBA" id="ARBA00022827"/>
    </source>
</evidence>